<gene>
    <name evidence="1" type="ORF">Q9312_12505</name>
</gene>
<keyword evidence="2" id="KW-1185">Reference proteome</keyword>
<dbReference type="Proteomes" id="UP001239782">
    <property type="component" value="Chromosome"/>
</dbReference>
<reference evidence="1 2" key="1">
    <citation type="submission" date="2023-08" db="EMBL/GenBank/DDBJ databases">
        <title>Pleionea litopenaei sp. nov., isolated from stomach of juvenile Litopenaeus vannamei.</title>
        <authorList>
            <person name="Rho A.M."/>
            <person name="Hwang C.Y."/>
        </authorList>
    </citation>
    <scope>NUCLEOTIDE SEQUENCE [LARGE SCALE GENOMIC DNA]</scope>
    <source>
        <strain evidence="1 2">HL-JVS1</strain>
    </source>
</reference>
<evidence type="ECO:0000313" key="1">
    <source>
        <dbReference type="EMBL" id="WMS86039.1"/>
    </source>
</evidence>
<accession>A0AA51RR87</accession>
<protein>
    <submittedName>
        <fullName evidence="1">Uncharacterized protein</fullName>
    </submittedName>
</protein>
<name>A0AA51RR87_9GAMM</name>
<dbReference type="EMBL" id="CP133548">
    <property type="protein sequence ID" value="WMS86039.1"/>
    <property type="molecule type" value="Genomic_DNA"/>
</dbReference>
<dbReference type="RefSeq" id="WP_309201190.1">
    <property type="nucleotide sequence ID" value="NZ_CP133548.1"/>
</dbReference>
<dbReference type="KEGG" id="plei:Q9312_12505"/>
<proteinExistence type="predicted"/>
<sequence>MTNFSKDDIKVITWDEGVRKRREMYFGDAAVNGEEICEAIKYPAVVLGSKESLIIKLGDWHYFCSDIDWLFLSEHEIENVRSVFESPRPFPEGGSPNSYRTESLCLPFSTDAFTVSKDDRVLLKGKYPPGELLENHLNELGSWGRIVGFKFDKNA</sequence>
<organism evidence="1 2">
    <name type="scientific">Pleionea litopenaei</name>
    <dbReference type="NCBI Taxonomy" id="3070815"/>
    <lineage>
        <taxon>Bacteria</taxon>
        <taxon>Pseudomonadati</taxon>
        <taxon>Pseudomonadota</taxon>
        <taxon>Gammaproteobacteria</taxon>
        <taxon>Oceanospirillales</taxon>
        <taxon>Pleioneaceae</taxon>
        <taxon>Pleionea</taxon>
    </lineage>
</organism>
<evidence type="ECO:0000313" key="2">
    <source>
        <dbReference type="Proteomes" id="UP001239782"/>
    </source>
</evidence>
<dbReference type="AlphaFoldDB" id="A0AA51RR87"/>